<evidence type="ECO:0000256" key="10">
    <source>
        <dbReference type="ARBA" id="ARBA00022840"/>
    </source>
</evidence>
<evidence type="ECO:0000256" key="8">
    <source>
        <dbReference type="ARBA" id="ARBA00022679"/>
    </source>
</evidence>
<dbReference type="GO" id="GO:0005739">
    <property type="term" value="C:mitochondrion"/>
    <property type="evidence" value="ECO:0007669"/>
    <property type="project" value="TreeGrafter"/>
</dbReference>
<dbReference type="PANTHER" id="PTHR22749">
    <property type="entry name" value="RIBOFLAVIN KINASE/FMN ADENYLYLTRANSFERASE"/>
    <property type="match status" value="1"/>
</dbReference>
<evidence type="ECO:0000256" key="7">
    <source>
        <dbReference type="ARBA" id="ARBA00022643"/>
    </source>
</evidence>
<dbReference type="GO" id="GO:0009398">
    <property type="term" value="P:FMN biosynthetic process"/>
    <property type="evidence" value="ECO:0007669"/>
    <property type="project" value="UniProtKB-UniPathway"/>
</dbReference>
<dbReference type="UniPathway" id="UPA00276">
    <property type="reaction ID" value="UER00406"/>
</dbReference>
<keyword evidence="9" id="KW-0547">Nucleotide-binding</keyword>
<dbReference type="SUPFAM" id="SSF82114">
    <property type="entry name" value="Riboflavin kinase-like"/>
    <property type="match status" value="1"/>
</dbReference>
<dbReference type="GO" id="GO:0009231">
    <property type="term" value="P:riboflavin biosynthetic process"/>
    <property type="evidence" value="ECO:0007669"/>
    <property type="project" value="InterPro"/>
</dbReference>
<dbReference type="Gene3D" id="2.40.30.30">
    <property type="entry name" value="Riboflavin kinase-like"/>
    <property type="match status" value="1"/>
</dbReference>
<comment type="pathway">
    <text evidence="2">Cofactor biosynthesis; FMN biosynthesis; FMN from riboflavin (ATP route): step 1/1.</text>
</comment>
<evidence type="ECO:0000256" key="5">
    <source>
        <dbReference type="ARBA" id="ARBA00017394"/>
    </source>
</evidence>
<dbReference type="AlphaFoldDB" id="L8WYU6"/>
<organism evidence="13 14">
    <name type="scientific">Thanatephorus cucumeris (strain AG1-IA)</name>
    <name type="common">Rice sheath blight fungus</name>
    <name type="synonym">Rhizoctonia solani</name>
    <dbReference type="NCBI Taxonomy" id="983506"/>
    <lineage>
        <taxon>Eukaryota</taxon>
        <taxon>Fungi</taxon>
        <taxon>Dikarya</taxon>
        <taxon>Basidiomycota</taxon>
        <taxon>Agaricomycotina</taxon>
        <taxon>Agaricomycetes</taxon>
        <taxon>Cantharellales</taxon>
        <taxon>Ceratobasidiaceae</taxon>
        <taxon>Rhizoctonia</taxon>
        <taxon>Rhizoctonia solani AG-1</taxon>
    </lineage>
</organism>
<dbReference type="GO" id="GO:0005524">
    <property type="term" value="F:ATP binding"/>
    <property type="evidence" value="ECO:0007669"/>
    <property type="project" value="UniProtKB-KW"/>
</dbReference>
<keyword evidence="8" id="KW-0808">Transferase</keyword>
<reference evidence="13 14" key="1">
    <citation type="journal article" date="2013" name="Nat. Commun.">
        <title>The evolution and pathogenic mechanisms of the rice sheath blight pathogen.</title>
        <authorList>
            <person name="Zheng A."/>
            <person name="Lin R."/>
            <person name="Xu L."/>
            <person name="Qin P."/>
            <person name="Tang C."/>
            <person name="Ai P."/>
            <person name="Zhang D."/>
            <person name="Liu Y."/>
            <person name="Sun Z."/>
            <person name="Feng H."/>
            <person name="Wang Y."/>
            <person name="Chen Y."/>
            <person name="Liang X."/>
            <person name="Fu R."/>
            <person name="Li Q."/>
            <person name="Zhang J."/>
            <person name="Yu X."/>
            <person name="Xie Z."/>
            <person name="Ding L."/>
            <person name="Guan P."/>
            <person name="Tang J."/>
            <person name="Liang Y."/>
            <person name="Wang S."/>
            <person name="Deng Q."/>
            <person name="Li S."/>
            <person name="Zhu J."/>
            <person name="Wang L."/>
            <person name="Liu H."/>
            <person name="Li P."/>
        </authorList>
    </citation>
    <scope>NUCLEOTIDE SEQUENCE [LARGE SCALE GENOMIC DNA]</scope>
    <source>
        <strain evidence="14">AG-1 IA</strain>
    </source>
</reference>
<keyword evidence="14" id="KW-1185">Reference proteome</keyword>
<evidence type="ECO:0000256" key="6">
    <source>
        <dbReference type="ARBA" id="ARBA00022630"/>
    </source>
</evidence>
<evidence type="ECO:0000256" key="2">
    <source>
        <dbReference type="ARBA" id="ARBA00005201"/>
    </source>
</evidence>
<evidence type="ECO:0000256" key="11">
    <source>
        <dbReference type="ARBA" id="ARBA00029960"/>
    </source>
</evidence>
<dbReference type="Proteomes" id="UP000011668">
    <property type="component" value="Unassembled WGS sequence"/>
</dbReference>
<dbReference type="GO" id="GO:0008531">
    <property type="term" value="F:riboflavin kinase activity"/>
    <property type="evidence" value="ECO:0007669"/>
    <property type="project" value="UniProtKB-EC"/>
</dbReference>
<accession>L8WYU6</accession>
<dbReference type="OrthoDB" id="276388at2759"/>
<keyword evidence="6" id="KW-0285">Flavoprotein</keyword>
<dbReference type="InterPro" id="IPR023465">
    <property type="entry name" value="Riboflavin_kinase_dom_sf"/>
</dbReference>
<protein>
    <recommendedName>
        <fullName evidence="5">Riboflavin kinase</fullName>
        <ecNumber evidence="4">2.7.1.26</ecNumber>
    </recommendedName>
    <alternativeName>
        <fullName evidence="11">Flavin mononucleotide kinase 1</fullName>
    </alternativeName>
</protein>
<name>L8WYU6_THACA</name>
<dbReference type="InterPro" id="IPR015865">
    <property type="entry name" value="Riboflavin_kinase_bac/euk"/>
</dbReference>
<comment type="function">
    <text evidence="1">Catalyzes the phosphorylation of riboflavin (vitamin B2) to form flavin mononucleotide (FMN) coenzyme.</text>
</comment>
<keyword evidence="13" id="KW-0418">Kinase</keyword>
<dbReference type="STRING" id="983506.L8WYU6"/>
<evidence type="ECO:0000256" key="4">
    <source>
        <dbReference type="ARBA" id="ARBA00012105"/>
    </source>
</evidence>
<evidence type="ECO:0000256" key="9">
    <source>
        <dbReference type="ARBA" id="ARBA00022741"/>
    </source>
</evidence>
<evidence type="ECO:0000313" key="13">
    <source>
        <dbReference type="EMBL" id="ELU43160.1"/>
    </source>
</evidence>
<dbReference type="InterPro" id="IPR023468">
    <property type="entry name" value="Riboflavin_kinase"/>
</dbReference>
<comment type="caution">
    <text evidence="13">The sequence shown here is derived from an EMBL/GenBank/DDBJ whole genome shotgun (WGS) entry which is preliminary data.</text>
</comment>
<evidence type="ECO:0000259" key="12">
    <source>
        <dbReference type="SMART" id="SM00904"/>
    </source>
</evidence>
<comment type="similarity">
    <text evidence="3">Belongs to the flavokinase family.</text>
</comment>
<evidence type="ECO:0000313" key="14">
    <source>
        <dbReference type="Proteomes" id="UP000011668"/>
    </source>
</evidence>
<gene>
    <name evidence="13" type="ORF">AG1IA_02800</name>
</gene>
<keyword evidence="7" id="KW-0288">FMN</keyword>
<proteinExistence type="inferred from homology"/>
<dbReference type="EMBL" id="AFRT01000602">
    <property type="protein sequence ID" value="ELU43160.1"/>
    <property type="molecule type" value="Genomic_DNA"/>
</dbReference>
<keyword evidence="10" id="KW-0067">ATP-binding</keyword>
<evidence type="ECO:0000256" key="3">
    <source>
        <dbReference type="ARBA" id="ARBA00010108"/>
    </source>
</evidence>
<feature type="domain" description="Riboflavin kinase" evidence="12">
    <location>
        <begin position="133"/>
        <end position="271"/>
    </location>
</feature>
<dbReference type="EC" id="2.7.1.26" evidence="4"/>
<sequence>MYKDEQGDCRDAKGRLYSQSATVLALLGHRCAATGPNAGMKSDFESDGYHSKCGCASRPGWKVSRSTTTPLSSSLLPLEHVYRSTMSRVNNEETIDEQTAAQLIRSPTRPTAPLRTESFRSSRPTIVGGDEPEAPFPVIMKGAVQRGFGRGGRELGCLTANLPDESLDPMTSVAKPGIYFGYARVHFSDKAPESDKKVWPMVMSMGWNPYYKNEKLTAEVHIMHDYKDDFYGREMSVVVLGYIRPELDYISREALIEDIETDKRVALKSMDRPAYQAFASQI</sequence>
<dbReference type="HOGENOM" id="CLU_987583_0_0_1"/>
<evidence type="ECO:0000256" key="1">
    <source>
        <dbReference type="ARBA" id="ARBA00003572"/>
    </source>
</evidence>
<dbReference type="SMART" id="SM00904">
    <property type="entry name" value="Flavokinase"/>
    <property type="match status" value="1"/>
</dbReference>
<dbReference type="Pfam" id="PF01687">
    <property type="entry name" value="Flavokinase"/>
    <property type="match status" value="1"/>
</dbReference>
<dbReference type="PANTHER" id="PTHR22749:SF6">
    <property type="entry name" value="RIBOFLAVIN KINASE"/>
    <property type="match status" value="1"/>
</dbReference>